<dbReference type="RefSeq" id="WP_131999731.1">
    <property type="nucleotide sequence ID" value="NZ_SLWQ01000009.1"/>
</dbReference>
<feature type="chain" id="PRO_5020462320" description="CSLREA domain-containing protein" evidence="1">
    <location>
        <begin position="22"/>
        <end position="520"/>
    </location>
</feature>
<dbReference type="InterPro" id="IPR012334">
    <property type="entry name" value="Pectin_lyas_fold"/>
</dbReference>
<feature type="signal peptide" evidence="1">
    <location>
        <begin position="1"/>
        <end position="21"/>
    </location>
</feature>
<evidence type="ECO:0000256" key="1">
    <source>
        <dbReference type="SAM" id="SignalP"/>
    </source>
</evidence>
<dbReference type="Gene3D" id="2.160.20.10">
    <property type="entry name" value="Single-stranded right-handed beta-helix, Pectin lyase-like"/>
    <property type="match status" value="1"/>
</dbReference>
<gene>
    <name evidence="2" type="ORF">EV148_109117</name>
</gene>
<evidence type="ECO:0000313" key="2">
    <source>
        <dbReference type="EMBL" id="TCO37764.1"/>
    </source>
</evidence>
<protein>
    <recommendedName>
        <fullName evidence="4">CSLREA domain-containing protein</fullName>
    </recommendedName>
</protein>
<keyword evidence="3" id="KW-1185">Reference proteome</keyword>
<reference evidence="2 3" key="1">
    <citation type="journal article" date="2015" name="Stand. Genomic Sci.">
        <title>Genomic Encyclopedia of Bacterial and Archaeal Type Strains, Phase III: the genomes of soil and plant-associated and newly described type strains.</title>
        <authorList>
            <person name="Whitman W.B."/>
            <person name="Woyke T."/>
            <person name="Klenk H.P."/>
            <person name="Zhou Y."/>
            <person name="Lilburn T.G."/>
            <person name="Beck B.J."/>
            <person name="De Vos P."/>
            <person name="Vandamme P."/>
            <person name="Eisen J.A."/>
            <person name="Garrity G."/>
            <person name="Hugenholtz P."/>
            <person name="Kyrpides N.C."/>
        </authorList>
    </citation>
    <scope>NUCLEOTIDE SEQUENCE [LARGE SCALE GENOMIC DNA]</scope>
    <source>
        <strain evidence="2 3">A3</strain>
    </source>
</reference>
<sequence length="520" mass="52617">MSILHRSFALGFLFASLPATAATYLVTRGDDPAPDGCLAGDCSLREALDAAVSTPGGDTVVLAAGQYTVTRGALDAVGDVAVDGAGADATRIVGNGAFDLLRVTPLAALVLDGVTLASQDAAIEIDSGGATLRRVRIAAGGGVVSATSANGAAQLRIEHSELGDAVGCLCGAGSLHASDSTLAGVAMFDGSGDLDLERVEVVGPDAHYGIAFTSSGAAMIRDSTIRNQAIPLALDGAGGDVHVARTRFLGNTGPMYSYRDGTVWMDEVEFSGNAVDDAHADHPAVLLATDDGAWRITRALFSGNRGGGGSGAGLIGSTVRVLAGANVVMGNVTFHDNTFRAGVANGIGHAIGVDVADASATIFWLFHATLRTGPSVPDDAVASLLAVRGAAANVRIHDSLLAGTCAFANGATVLQAVGNIESPGHTCQLPLADNDVDVSALQLLLGPLADNGGFTRTFLPSRASPLVDRADPTWCGVANATFGATDQRRYLRPADGIDCDIGAVETLASPDTIFVDGLDG</sequence>
<dbReference type="InterPro" id="IPR011050">
    <property type="entry name" value="Pectin_lyase_fold/virulence"/>
</dbReference>
<evidence type="ECO:0000313" key="3">
    <source>
        <dbReference type="Proteomes" id="UP000294862"/>
    </source>
</evidence>
<dbReference type="InterPro" id="IPR059226">
    <property type="entry name" value="Choice_anch_Q_dom"/>
</dbReference>
<accession>A0A4R2I1D7</accession>
<dbReference type="EMBL" id="SLWQ01000009">
    <property type="protein sequence ID" value="TCO37764.1"/>
    <property type="molecule type" value="Genomic_DNA"/>
</dbReference>
<organism evidence="2 3">
    <name type="scientific">Dokdonella fugitiva</name>
    <dbReference type="NCBI Taxonomy" id="328517"/>
    <lineage>
        <taxon>Bacteria</taxon>
        <taxon>Pseudomonadati</taxon>
        <taxon>Pseudomonadota</taxon>
        <taxon>Gammaproteobacteria</taxon>
        <taxon>Lysobacterales</taxon>
        <taxon>Rhodanobacteraceae</taxon>
        <taxon>Dokdonella</taxon>
    </lineage>
</organism>
<dbReference type="AlphaFoldDB" id="A0A4R2I1D7"/>
<evidence type="ECO:0008006" key="4">
    <source>
        <dbReference type="Google" id="ProtNLM"/>
    </source>
</evidence>
<dbReference type="SUPFAM" id="SSF51126">
    <property type="entry name" value="Pectin lyase-like"/>
    <property type="match status" value="1"/>
</dbReference>
<proteinExistence type="predicted"/>
<keyword evidence="1" id="KW-0732">Signal</keyword>
<dbReference type="Proteomes" id="UP000294862">
    <property type="component" value="Unassembled WGS sequence"/>
</dbReference>
<comment type="caution">
    <text evidence="2">The sequence shown here is derived from an EMBL/GenBank/DDBJ whole genome shotgun (WGS) entry which is preliminary data.</text>
</comment>
<dbReference type="OrthoDB" id="5956784at2"/>
<dbReference type="NCBIfam" id="NF041518">
    <property type="entry name" value="choice_anch_Q"/>
    <property type="match status" value="1"/>
</dbReference>
<name>A0A4R2I1D7_9GAMM</name>